<feature type="transmembrane region" description="Helical" evidence="1">
    <location>
        <begin position="201"/>
        <end position="221"/>
    </location>
</feature>
<organism evidence="2">
    <name type="scientific">Dehalogenimonas sp. 4OHTPN</name>
    <dbReference type="NCBI Taxonomy" id="3166643"/>
    <lineage>
        <taxon>Bacteria</taxon>
        <taxon>Bacillati</taxon>
        <taxon>Chloroflexota</taxon>
        <taxon>Dehalococcoidia</taxon>
        <taxon>Dehalococcoidales</taxon>
        <taxon>Dehalococcoidaceae</taxon>
        <taxon>Dehalogenimonas</taxon>
    </lineage>
</organism>
<keyword evidence="1" id="KW-0812">Transmembrane</keyword>
<gene>
    <name evidence="2" type="ORF">ABV300_01290</name>
</gene>
<sequence>MNKLGRLALRAAAWGLVPAVPLLITGAVIAFAVNFQPLYEYGFDSYDVGRTTGLSEAELSRAAEGLIDYFNSGAEYIDLTVEKDGRPFALFNDREIVHLYDVKGLIHLDYQVLFWSAAYTLLISSIIMVARRQPARLAAPLFWGGVLALVIVVSRAVIAIVDFDAFFVQFHMVSFVNDFWLLNPATDYLIMLFPGGFWRDAMVFVDVIILSLTAAVTVIAWRHVRIGDGIS</sequence>
<dbReference type="InterPro" id="IPR010178">
    <property type="entry name" value="Lit"/>
</dbReference>
<accession>A0AAU8G9D2</accession>
<dbReference type="Pfam" id="PF07314">
    <property type="entry name" value="Lit"/>
    <property type="match status" value="1"/>
</dbReference>
<feature type="transmembrane region" description="Helical" evidence="1">
    <location>
        <begin position="112"/>
        <end position="129"/>
    </location>
</feature>
<dbReference type="EMBL" id="CP159307">
    <property type="protein sequence ID" value="XCH33536.1"/>
    <property type="molecule type" value="Genomic_DNA"/>
</dbReference>
<evidence type="ECO:0000256" key="1">
    <source>
        <dbReference type="SAM" id="Phobius"/>
    </source>
</evidence>
<dbReference type="RefSeq" id="WP_353714764.1">
    <property type="nucleotide sequence ID" value="NZ_CP159307.1"/>
</dbReference>
<evidence type="ECO:0000313" key="2">
    <source>
        <dbReference type="EMBL" id="XCH33536.1"/>
    </source>
</evidence>
<keyword evidence="1" id="KW-0472">Membrane</keyword>
<dbReference type="AlphaFoldDB" id="A0AAU8G9D2"/>
<keyword evidence="1" id="KW-1133">Transmembrane helix</keyword>
<reference evidence="2" key="1">
    <citation type="submission" date="2024-06" db="EMBL/GenBank/DDBJ databases">
        <title>A Novel Isolate, Dehalogenimonas sp. Strain 4OHTPN, Dechlorinates Aromatic 4 Hydroxy chlorothalonil by a Novel Reductive Dehalogenase.</title>
        <authorList>
            <person name="Liu G."/>
        </authorList>
    </citation>
    <scope>NUCLEOTIDE SEQUENCE</scope>
    <source>
        <strain evidence="2">4OHTPN</strain>
    </source>
</reference>
<feature type="transmembrane region" description="Helical" evidence="1">
    <location>
        <begin position="12"/>
        <end position="33"/>
    </location>
</feature>
<name>A0AAU8G9D2_9CHLR</name>
<protein>
    <submittedName>
        <fullName evidence="2">TIGR01906 family membrane protein</fullName>
    </submittedName>
</protein>
<dbReference type="NCBIfam" id="TIGR01906">
    <property type="entry name" value="integ_TIGR01906"/>
    <property type="match status" value="1"/>
</dbReference>
<proteinExistence type="predicted"/>
<feature type="transmembrane region" description="Helical" evidence="1">
    <location>
        <begin position="141"/>
        <end position="161"/>
    </location>
</feature>